<reference evidence="1" key="1">
    <citation type="journal article" date="2022" name="bioRxiv">
        <title>Sequencing and chromosome-scale assembly of the giantPleurodeles waltlgenome.</title>
        <authorList>
            <person name="Brown T."/>
            <person name="Elewa A."/>
            <person name="Iarovenko S."/>
            <person name="Subramanian E."/>
            <person name="Araus A.J."/>
            <person name="Petzold A."/>
            <person name="Susuki M."/>
            <person name="Suzuki K.-i.T."/>
            <person name="Hayashi T."/>
            <person name="Toyoda A."/>
            <person name="Oliveira C."/>
            <person name="Osipova E."/>
            <person name="Leigh N.D."/>
            <person name="Simon A."/>
            <person name="Yun M.H."/>
        </authorList>
    </citation>
    <scope>NUCLEOTIDE SEQUENCE</scope>
    <source>
        <strain evidence="1">20211129_DDA</strain>
        <tissue evidence="1">Liver</tissue>
    </source>
</reference>
<organism evidence="1 2">
    <name type="scientific">Pleurodeles waltl</name>
    <name type="common">Iberian ribbed newt</name>
    <dbReference type="NCBI Taxonomy" id="8319"/>
    <lineage>
        <taxon>Eukaryota</taxon>
        <taxon>Metazoa</taxon>
        <taxon>Chordata</taxon>
        <taxon>Craniata</taxon>
        <taxon>Vertebrata</taxon>
        <taxon>Euteleostomi</taxon>
        <taxon>Amphibia</taxon>
        <taxon>Batrachia</taxon>
        <taxon>Caudata</taxon>
        <taxon>Salamandroidea</taxon>
        <taxon>Salamandridae</taxon>
        <taxon>Pleurodelinae</taxon>
        <taxon>Pleurodeles</taxon>
    </lineage>
</organism>
<dbReference type="AlphaFoldDB" id="A0AAV7S0C6"/>
<sequence>MSVKPRVPAARSDRVAAGAAAGAQFTCHGACRAPFFQPHVVLAAAAGTGAPNWASILATYFAQRADIS</sequence>
<evidence type="ECO:0000313" key="2">
    <source>
        <dbReference type="Proteomes" id="UP001066276"/>
    </source>
</evidence>
<gene>
    <name evidence="1" type="ORF">NDU88_010325</name>
</gene>
<keyword evidence="2" id="KW-1185">Reference proteome</keyword>
<name>A0AAV7S0C6_PLEWA</name>
<comment type="caution">
    <text evidence="1">The sequence shown here is derived from an EMBL/GenBank/DDBJ whole genome shotgun (WGS) entry which is preliminary data.</text>
</comment>
<protein>
    <submittedName>
        <fullName evidence="1">Uncharacterized protein</fullName>
    </submittedName>
</protein>
<proteinExistence type="predicted"/>
<dbReference type="EMBL" id="JANPWB010000009">
    <property type="protein sequence ID" value="KAJ1157620.1"/>
    <property type="molecule type" value="Genomic_DNA"/>
</dbReference>
<evidence type="ECO:0000313" key="1">
    <source>
        <dbReference type="EMBL" id="KAJ1157620.1"/>
    </source>
</evidence>
<dbReference type="Proteomes" id="UP001066276">
    <property type="component" value="Chromosome 5"/>
</dbReference>
<accession>A0AAV7S0C6</accession>